<keyword evidence="9" id="KW-1185">Reference proteome</keyword>
<keyword evidence="4 7" id="KW-0808">Transferase</keyword>
<accession>A0ABV9JMZ7</accession>
<dbReference type="EC" id="2.1.1.72" evidence="2 7"/>
<dbReference type="NCBIfam" id="TIGR00571">
    <property type="entry name" value="dam"/>
    <property type="match status" value="1"/>
</dbReference>
<sequence>MPASKSTKDKAGHAKSRAFLKWAGGKFNLVDAISLQLPAGPLLVEPFVGAGSVFLNTDYPSYLLNDINADLIHLYQLLQQQPQAFIRDAAGLFNDSANQKSSYLAFREQFNQSQDSYERSLLFLYLNRHGYNGLCRYNSSGKFNVPFGSYKKPYFPEQELWFFAEKAQKARFVCMSYEQLFASLTAPAVVYCDPPYVPLSRTASFTSYAKNSFNLDDQAQLANLAEQAQRDGMTVMISNHDTTLTRKLYENSTLSSIQVGRSISQKGSSRGKVAELFALYPACQDNTAVTISSSMPTKSAVARIPAIK</sequence>
<dbReference type="InterPro" id="IPR029063">
    <property type="entry name" value="SAM-dependent_MTases_sf"/>
</dbReference>
<dbReference type="InterPro" id="IPR012263">
    <property type="entry name" value="M_m6A_EcoRV"/>
</dbReference>
<protein>
    <recommendedName>
        <fullName evidence="2 7">Site-specific DNA-methyltransferase (adenine-specific)</fullName>
        <ecNumber evidence="2 7">2.1.1.72</ecNumber>
    </recommendedName>
</protein>
<dbReference type="SUPFAM" id="SSF53335">
    <property type="entry name" value="S-adenosyl-L-methionine-dependent methyltransferases"/>
    <property type="match status" value="1"/>
</dbReference>
<evidence type="ECO:0000256" key="7">
    <source>
        <dbReference type="RuleBase" id="RU361257"/>
    </source>
</evidence>
<comment type="caution">
    <text evidence="8">The sequence shown here is derived from an EMBL/GenBank/DDBJ whole genome shotgun (WGS) entry which is preliminary data.</text>
</comment>
<organism evidence="8 9">
    <name type="scientific">Rheinheimera marina</name>
    <dbReference type="NCBI Taxonomy" id="1774958"/>
    <lineage>
        <taxon>Bacteria</taxon>
        <taxon>Pseudomonadati</taxon>
        <taxon>Pseudomonadota</taxon>
        <taxon>Gammaproteobacteria</taxon>
        <taxon>Chromatiales</taxon>
        <taxon>Chromatiaceae</taxon>
        <taxon>Rheinheimera</taxon>
    </lineage>
</organism>
<dbReference type="PANTHER" id="PTHR30481:SF3">
    <property type="entry name" value="DNA ADENINE METHYLASE"/>
    <property type="match status" value="1"/>
</dbReference>
<keyword evidence="5 7" id="KW-0949">S-adenosyl-L-methionine</keyword>
<dbReference type="GO" id="GO:0032259">
    <property type="term" value="P:methylation"/>
    <property type="evidence" value="ECO:0007669"/>
    <property type="project" value="UniProtKB-KW"/>
</dbReference>
<evidence type="ECO:0000256" key="3">
    <source>
        <dbReference type="ARBA" id="ARBA00022603"/>
    </source>
</evidence>
<evidence type="ECO:0000256" key="5">
    <source>
        <dbReference type="ARBA" id="ARBA00022691"/>
    </source>
</evidence>
<dbReference type="Pfam" id="PF02086">
    <property type="entry name" value="MethyltransfD12"/>
    <property type="match status" value="1"/>
</dbReference>
<dbReference type="PROSITE" id="PS00092">
    <property type="entry name" value="N6_MTASE"/>
    <property type="match status" value="1"/>
</dbReference>
<dbReference type="Gene3D" id="1.10.1020.10">
    <property type="entry name" value="Adenine-specific Methyltransferase, Domain 2"/>
    <property type="match status" value="1"/>
</dbReference>
<keyword evidence="3 7" id="KW-0489">Methyltransferase</keyword>
<evidence type="ECO:0000313" key="9">
    <source>
        <dbReference type="Proteomes" id="UP001595962"/>
    </source>
</evidence>
<reference evidence="9" key="1">
    <citation type="journal article" date="2019" name="Int. J. Syst. Evol. Microbiol.">
        <title>The Global Catalogue of Microorganisms (GCM) 10K type strain sequencing project: providing services to taxonomists for standard genome sequencing and annotation.</title>
        <authorList>
            <consortium name="The Broad Institute Genomics Platform"/>
            <consortium name="The Broad Institute Genome Sequencing Center for Infectious Disease"/>
            <person name="Wu L."/>
            <person name="Ma J."/>
        </authorList>
    </citation>
    <scope>NUCLEOTIDE SEQUENCE [LARGE SCALE GENOMIC DNA]</scope>
    <source>
        <strain evidence="9">DT28</strain>
    </source>
</reference>
<evidence type="ECO:0000256" key="6">
    <source>
        <dbReference type="ARBA" id="ARBA00047942"/>
    </source>
</evidence>
<dbReference type="Proteomes" id="UP001595962">
    <property type="component" value="Unassembled WGS sequence"/>
</dbReference>
<evidence type="ECO:0000256" key="1">
    <source>
        <dbReference type="ARBA" id="ARBA00006594"/>
    </source>
</evidence>
<proteinExistence type="inferred from homology"/>
<dbReference type="PRINTS" id="PR00505">
    <property type="entry name" value="D12N6MTFRASE"/>
</dbReference>
<dbReference type="RefSeq" id="WP_377334115.1">
    <property type="nucleotide sequence ID" value="NZ_JBHSGB010000010.1"/>
</dbReference>
<evidence type="ECO:0000256" key="4">
    <source>
        <dbReference type="ARBA" id="ARBA00022679"/>
    </source>
</evidence>
<comment type="catalytic activity">
    <reaction evidence="6 7">
        <text>a 2'-deoxyadenosine in DNA + S-adenosyl-L-methionine = an N(6)-methyl-2'-deoxyadenosine in DNA + S-adenosyl-L-homocysteine + H(+)</text>
        <dbReference type="Rhea" id="RHEA:15197"/>
        <dbReference type="Rhea" id="RHEA-COMP:12418"/>
        <dbReference type="Rhea" id="RHEA-COMP:12419"/>
        <dbReference type="ChEBI" id="CHEBI:15378"/>
        <dbReference type="ChEBI" id="CHEBI:57856"/>
        <dbReference type="ChEBI" id="CHEBI:59789"/>
        <dbReference type="ChEBI" id="CHEBI:90615"/>
        <dbReference type="ChEBI" id="CHEBI:90616"/>
        <dbReference type="EC" id="2.1.1.72"/>
    </reaction>
</comment>
<dbReference type="GO" id="GO:0009007">
    <property type="term" value="F:site-specific DNA-methyltransferase (adenine-specific) activity"/>
    <property type="evidence" value="ECO:0007669"/>
    <property type="project" value="UniProtKB-EC"/>
</dbReference>
<dbReference type="InterPro" id="IPR023095">
    <property type="entry name" value="Ade_MeTrfase_dom_2"/>
</dbReference>
<evidence type="ECO:0000256" key="2">
    <source>
        <dbReference type="ARBA" id="ARBA00011900"/>
    </source>
</evidence>
<dbReference type="InterPro" id="IPR012327">
    <property type="entry name" value="MeTrfase_D12"/>
</dbReference>
<dbReference type="PANTHER" id="PTHR30481">
    <property type="entry name" value="DNA ADENINE METHYLASE"/>
    <property type="match status" value="1"/>
</dbReference>
<gene>
    <name evidence="8" type="ORF">ACFO3I_11415</name>
</gene>
<dbReference type="Gene3D" id="3.40.50.150">
    <property type="entry name" value="Vaccinia Virus protein VP39"/>
    <property type="match status" value="1"/>
</dbReference>
<comment type="similarity">
    <text evidence="1 7">Belongs to the N(4)/N(6)-methyltransferase family.</text>
</comment>
<name>A0ABV9JMZ7_9GAMM</name>
<dbReference type="InterPro" id="IPR002052">
    <property type="entry name" value="DNA_methylase_N6_adenine_CS"/>
</dbReference>
<evidence type="ECO:0000313" key="8">
    <source>
        <dbReference type="EMBL" id="MFC4655623.1"/>
    </source>
</evidence>
<dbReference type="EMBL" id="JBHSGB010000010">
    <property type="protein sequence ID" value="MFC4655623.1"/>
    <property type="molecule type" value="Genomic_DNA"/>
</dbReference>
<dbReference type="PIRSF" id="PIRSF000398">
    <property type="entry name" value="M_m6A_EcoRV"/>
    <property type="match status" value="1"/>
</dbReference>